<keyword evidence="6" id="KW-0832">Ubl conjugation</keyword>
<dbReference type="Gene3D" id="2.60.40.1230">
    <property type="match status" value="1"/>
</dbReference>
<feature type="region of interest" description="Disordered" evidence="10">
    <location>
        <begin position="166"/>
        <end position="185"/>
    </location>
</feature>
<dbReference type="Gene3D" id="1.20.5.170">
    <property type="match status" value="1"/>
</dbReference>
<dbReference type="PANTHER" id="PTHR45905:SF2">
    <property type="entry name" value="ADP-RIBOSYLATION FACTOR-BINDING PROTEIN GGA2"/>
    <property type="match status" value="1"/>
</dbReference>
<evidence type="ECO:0000256" key="1">
    <source>
        <dbReference type="ARBA" id="ARBA00004150"/>
    </source>
</evidence>
<dbReference type="Gene3D" id="1.25.40.90">
    <property type="match status" value="1"/>
</dbReference>
<dbReference type="GO" id="GO:0034394">
    <property type="term" value="P:protein localization to cell surface"/>
    <property type="evidence" value="ECO:0007669"/>
    <property type="project" value="TreeGrafter"/>
</dbReference>
<evidence type="ECO:0000259" key="12">
    <source>
        <dbReference type="PROSITE" id="PS50180"/>
    </source>
</evidence>
<dbReference type="GO" id="GO:0043130">
    <property type="term" value="F:ubiquitin binding"/>
    <property type="evidence" value="ECO:0007669"/>
    <property type="project" value="InterPro"/>
</dbReference>
<reference evidence="14" key="1">
    <citation type="submission" date="2025-08" db="UniProtKB">
        <authorList>
            <consortium name="Ensembl"/>
        </authorList>
    </citation>
    <scope>IDENTIFICATION</scope>
</reference>
<comment type="similarity">
    <text evidence="3">Belongs to the GGA protein family.</text>
</comment>
<dbReference type="FunFam" id="1.20.5.170:FF:000023">
    <property type="entry name" value="ADP-ribosylation factor-binding protein GGA3 isoform X1"/>
    <property type="match status" value="1"/>
</dbReference>
<keyword evidence="8" id="KW-0333">Golgi apparatus</keyword>
<evidence type="ECO:0000256" key="2">
    <source>
        <dbReference type="ARBA" id="ARBA00004220"/>
    </source>
</evidence>
<comment type="subcellular location">
    <subcellularLocation>
        <location evidence="2">Early endosome membrane</location>
        <topology evidence="2">Peripheral membrane protein</topology>
    </subcellularLocation>
    <subcellularLocation>
        <location evidence="1">Golgi apparatus</location>
        <location evidence="1">trans-Golgi network membrane</location>
        <topology evidence="1">Peripheral membrane protein</topology>
    </subcellularLocation>
</comment>
<dbReference type="SUPFAM" id="SSF48464">
    <property type="entry name" value="ENTH/VHS domain"/>
    <property type="match status" value="1"/>
</dbReference>
<dbReference type="SUPFAM" id="SSF49348">
    <property type="entry name" value="Clathrin adaptor appendage domain"/>
    <property type="match status" value="1"/>
</dbReference>
<evidence type="ECO:0000256" key="4">
    <source>
        <dbReference type="ARBA" id="ARBA00022448"/>
    </source>
</evidence>
<protein>
    <submittedName>
        <fullName evidence="14">Golgi associated, gamma adaptin ear containing, ARF binding protein 2</fullName>
    </submittedName>
</protein>
<dbReference type="InterPro" id="IPR041198">
    <property type="entry name" value="GGA_N-GAT"/>
</dbReference>
<evidence type="ECO:0000256" key="5">
    <source>
        <dbReference type="ARBA" id="ARBA00022753"/>
    </source>
</evidence>
<dbReference type="InterPro" id="IPR008152">
    <property type="entry name" value="Clathrin_a/b/g-adaptin_app_Ig"/>
</dbReference>
<keyword evidence="15" id="KW-1185">Reference proteome</keyword>
<dbReference type="GO" id="GO:0031901">
    <property type="term" value="C:early endosome membrane"/>
    <property type="evidence" value="ECO:0007669"/>
    <property type="project" value="UniProtKB-SubCell"/>
</dbReference>
<dbReference type="PROSITE" id="PS50909">
    <property type="entry name" value="GAT"/>
    <property type="match status" value="1"/>
</dbReference>
<keyword evidence="5" id="KW-0967">Endosome</keyword>
<reference evidence="14" key="2">
    <citation type="submission" date="2025-09" db="UniProtKB">
        <authorList>
            <consortium name="Ensembl"/>
        </authorList>
    </citation>
    <scope>IDENTIFICATION</scope>
</reference>
<dbReference type="InterPro" id="IPR027422">
    <property type="entry name" value="GGA1-3"/>
</dbReference>
<dbReference type="Pfam" id="PF02883">
    <property type="entry name" value="Alpha_adaptinC2"/>
    <property type="match status" value="1"/>
</dbReference>
<sequence length="573" mass="63523">MAGTEQLQRWLSEWGWGLGLGAALAAGSAASSRLGGHWSSFTSMGKGPLSPQNSYEATDPSISEENWECIQRFCRHTALCVHPACVLETCVNNCGGRFHSEMAKFRFLNEMIKVLSPKYYGIWSSEKVKSRVTEVIFSWTVWFPQEVKIQDAYQMLKKQGIVKEDPKLPEDKILPPPSPRPQNSIFDTDEEKSKLLAKLLKSSHPEDLQAANRLIQSVIKEEQEKSAQVSRRVDTINEVSENVRRMDELLQSYRRHELSPADQDTLQVNAPRCEKLRPLLFRLASEVVADEEALAEVLQASDKLSQALGQYRQVVASQENGDGAGPAASSAPGEKHPQRPSALQARTALCFSHRISVGSTSDFSQGLVKPELLNPKYRHSDSHLCLRGRCKSGAVYHLVCEFAKEVKVCLHFPFCYSLSHLSCSPSDGRGIQAVILILDLSLAGPICPLTVYDRNGFKAMLHFSKDPAPSRPDVLVMVLSMLSTSAHPIKDIVFQAAVPKTMQIKLQPASGSELPAFNPLLPPAVVSQVLLLANPHKDPIRLRYKLMFMQGVQPFSEVGEVTGFPEAELWGRS</sequence>
<dbReference type="SMART" id="SM00809">
    <property type="entry name" value="Alpha_adaptinC2"/>
    <property type="match status" value="1"/>
</dbReference>
<dbReference type="GO" id="GO:0006893">
    <property type="term" value="P:Golgi to plasma membrane transport"/>
    <property type="evidence" value="ECO:0007669"/>
    <property type="project" value="TreeGrafter"/>
</dbReference>
<dbReference type="InterPro" id="IPR002014">
    <property type="entry name" value="VHS_dom"/>
</dbReference>
<dbReference type="Ensembl" id="ENSZLMT00000015590.1">
    <property type="protein sequence ID" value="ENSZLMP00000015172.1"/>
    <property type="gene ID" value="ENSZLMG00000010552.1"/>
</dbReference>
<dbReference type="PROSITE" id="PS50180">
    <property type="entry name" value="GAE"/>
    <property type="match status" value="1"/>
</dbReference>
<feature type="domain" description="VHS" evidence="11">
    <location>
        <begin position="86"/>
        <end position="164"/>
    </location>
</feature>
<evidence type="ECO:0000313" key="14">
    <source>
        <dbReference type="Ensembl" id="ENSZLMP00000015172.1"/>
    </source>
</evidence>
<dbReference type="Pfam" id="PF18308">
    <property type="entry name" value="GGA_N-GAT"/>
    <property type="match status" value="1"/>
</dbReference>
<dbReference type="AlphaFoldDB" id="A0A8D2PLZ1"/>
<evidence type="ECO:0000256" key="7">
    <source>
        <dbReference type="ARBA" id="ARBA00022927"/>
    </source>
</evidence>
<dbReference type="Gene3D" id="1.20.58.160">
    <property type="match status" value="1"/>
</dbReference>
<dbReference type="Proteomes" id="UP000694401">
    <property type="component" value="Unassembled WGS sequence"/>
</dbReference>
<keyword evidence="4" id="KW-0813">Transport</keyword>
<evidence type="ECO:0000256" key="9">
    <source>
        <dbReference type="ARBA" id="ARBA00023136"/>
    </source>
</evidence>
<accession>A0A8D2PLZ1</accession>
<dbReference type="PROSITE" id="PS50179">
    <property type="entry name" value="VHS"/>
    <property type="match status" value="1"/>
</dbReference>
<dbReference type="GO" id="GO:0035091">
    <property type="term" value="F:phosphatidylinositol binding"/>
    <property type="evidence" value="ECO:0007669"/>
    <property type="project" value="InterPro"/>
</dbReference>
<organism evidence="14 15">
    <name type="scientific">Zosterops lateralis melanops</name>
    <dbReference type="NCBI Taxonomy" id="1220523"/>
    <lineage>
        <taxon>Eukaryota</taxon>
        <taxon>Metazoa</taxon>
        <taxon>Chordata</taxon>
        <taxon>Craniata</taxon>
        <taxon>Vertebrata</taxon>
        <taxon>Euteleostomi</taxon>
        <taxon>Archelosauria</taxon>
        <taxon>Archosauria</taxon>
        <taxon>Dinosauria</taxon>
        <taxon>Saurischia</taxon>
        <taxon>Theropoda</taxon>
        <taxon>Coelurosauria</taxon>
        <taxon>Aves</taxon>
        <taxon>Neognathae</taxon>
        <taxon>Neoaves</taxon>
        <taxon>Telluraves</taxon>
        <taxon>Australaves</taxon>
        <taxon>Passeriformes</taxon>
        <taxon>Sylvioidea</taxon>
        <taxon>Zosteropidae</taxon>
        <taxon>Zosterops</taxon>
    </lineage>
</organism>
<dbReference type="GO" id="GO:0031267">
    <property type="term" value="F:small GTPase binding"/>
    <property type="evidence" value="ECO:0007669"/>
    <property type="project" value="InterPro"/>
</dbReference>
<dbReference type="PANTHER" id="PTHR45905">
    <property type="entry name" value="GOLGI-LOCALIZED, GAMMA-ADAPTIN EAR CONTAINING, ARF BINDING PROTEIN"/>
    <property type="match status" value="1"/>
</dbReference>
<evidence type="ECO:0000256" key="3">
    <source>
        <dbReference type="ARBA" id="ARBA00008099"/>
    </source>
</evidence>
<dbReference type="InterPro" id="IPR008153">
    <property type="entry name" value="GAE_dom"/>
</dbReference>
<keyword evidence="9" id="KW-0472">Membrane</keyword>
<keyword evidence="7" id="KW-0653">Protein transport</keyword>
<dbReference type="Pfam" id="PF00790">
    <property type="entry name" value="VHS"/>
    <property type="match status" value="1"/>
</dbReference>
<dbReference type="Pfam" id="PF03127">
    <property type="entry name" value="GAT"/>
    <property type="match status" value="1"/>
</dbReference>
<dbReference type="InterPro" id="IPR038425">
    <property type="entry name" value="GAT_sf"/>
</dbReference>
<feature type="domain" description="GAE" evidence="12">
    <location>
        <begin position="444"/>
        <end position="565"/>
    </location>
</feature>
<dbReference type="InterPro" id="IPR004152">
    <property type="entry name" value="GAT_dom"/>
</dbReference>
<dbReference type="GO" id="GO:0006886">
    <property type="term" value="P:intracellular protein transport"/>
    <property type="evidence" value="ECO:0007669"/>
    <property type="project" value="InterPro"/>
</dbReference>
<evidence type="ECO:0000259" key="11">
    <source>
        <dbReference type="PROSITE" id="PS50179"/>
    </source>
</evidence>
<evidence type="ECO:0000256" key="10">
    <source>
        <dbReference type="SAM" id="MobiDB-lite"/>
    </source>
</evidence>
<dbReference type="SMART" id="SM00288">
    <property type="entry name" value="VHS"/>
    <property type="match status" value="1"/>
</dbReference>
<evidence type="ECO:0000313" key="15">
    <source>
        <dbReference type="Proteomes" id="UP000694401"/>
    </source>
</evidence>
<evidence type="ECO:0000259" key="13">
    <source>
        <dbReference type="PROSITE" id="PS50909"/>
    </source>
</evidence>
<proteinExistence type="inferred from homology"/>
<dbReference type="SUPFAM" id="SSF89009">
    <property type="entry name" value="GAT-like domain"/>
    <property type="match status" value="1"/>
</dbReference>
<name>A0A8D2PLZ1_ZOSLA</name>
<dbReference type="InterPro" id="IPR008942">
    <property type="entry name" value="ENTH_VHS"/>
</dbReference>
<feature type="domain" description="GAT" evidence="13">
    <location>
        <begin position="189"/>
        <end position="316"/>
    </location>
</feature>
<feature type="region of interest" description="Disordered" evidence="10">
    <location>
        <begin position="319"/>
        <end position="339"/>
    </location>
</feature>
<evidence type="ECO:0000256" key="8">
    <source>
        <dbReference type="ARBA" id="ARBA00023034"/>
    </source>
</evidence>
<dbReference type="GO" id="GO:0005802">
    <property type="term" value="C:trans-Golgi network"/>
    <property type="evidence" value="ECO:0007669"/>
    <property type="project" value="InterPro"/>
</dbReference>
<dbReference type="InterPro" id="IPR013041">
    <property type="entry name" value="Clathrin_app_Ig-like_sf"/>
</dbReference>
<evidence type="ECO:0000256" key="6">
    <source>
        <dbReference type="ARBA" id="ARBA00022843"/>
    </source>
</evidence>